<reference evidence="3 4" key="1">
    <citation type="submission" date="2017-02" db="EMBL/GenBank/DDBJ databases">
        <title>Draft Genome Sequences of 'Candidatus Synechococcus spongiarum', Cyanobacterial Symbionts of the Mediterranean Sponge Aplysina aerophoba from two locations.</title>
        <authorList>
            <person name="Slaby B.M."/>
            <person name="Hentschel U."/>
        </authorList>
    </citation>
    <scope>NUCLEOTIDE SEQUENCE [LARGE SCALE GENOMIC DNA]</scope>
    <source>
        <strain evidence="3">LMB bulk15N</strain>
    </source>
</reference>
<dbReference type="InterPro" id="IPR046818">
    <property type="entry name" value="MmeI_C"/>
</dbReference>
<evidence type="ECO:0000259" key="1">
    <source>
        <dbReference type="Pfam" id="PF20466"/>
    </source>
</evidence>
<organism evidence="3 4">
    <name type="scientific">Candidatus Synechococcus spongiarum LMB bulk15N</name>
    <dbReference type="NCBI Taxonomy" id="1943583"/>
    <lineage>
        <taxon>Bacteria</taxon>
        <taxon>Bacillati</taxon>
        <taxon>Cyanobacteriota</taxon>
        <taxon>Cyanophyceae</taxon>
        <taxon>Synechococcales</taxon>
        <taxon>Synechococcaceae</taxon>
        <taxon>Synechococcus</taxon>
    </lineage>
</organism>
<dbReference type="Pfam" id="PF20466">
    <property type="entry name" value="MmeI_TRD"/>
    <property type="match status" value="1"/>
</dbReference>
<name>A0A1T1CRK6_9SYNE</name>
<evidence type="ECO:0000313" key="3">
    <source>
        <dbReference type="EMBL" id="OOV31164.1"/>
    </source>
</evidence>
<evidence type="ECO:0000313" key="4">
    <source>
        <dbReference type="Proteomes" id="UP000242590"/>
    </source>
</evidence>
<accession>A0A1T1CRK6</accession>
<dbReference type="InterPro" id="IPR046820">
    <property type="entry name" value="MmeI_TRD"/>
</dbReference>
<sequence length="159" mass="17845">MAESPIIPSDAALLLENATLVDFALLTSAMHMAWLRHIGGRLKSDYRYSIGLVYNTFPLPPKEADLSKLEPLAQTVLDARAAHPGSTLADLYDPDTMPPNLRKAHRALDGAVDRLYRRSGFASERERVERLLMLYEGLRMPLRVEITGKKKGRRVRFSG</sequence>
<feature type="domain" description="MmeI-like C-terminal" evidence="2">
    <location>
        <begin position="63"/>
        <end position="139"/>
    </location>
</feature>
<evidence type="ECO:0000259" key="2">
    <source>
        <dbReference type="Pfam" id="PF20467"/>
    </source>
</evidence>
<dbReference type="OrthoDB" id="32195at2"/>
<dbReference type="EMBL" id="MWLE01000105">
    <property type="protein sequence ID" value="OOV31164.1"/>
    <property type="molecule type" value="Genomic_DNA"/>
</dbReference>
<protein>
    <submittedName>
        <fullName evidence="3">Uncharacterized protein</fullName>
    </submittedName>
</protein>
<dbReference type="Proteomes" id="UP000242590">
    <property type="component" value="Unassembled WGS sequence"/>
</dbReference>
<gene>
    <name evidence="3" type="ORF">BV53_07385</name>
</gene>
<dbReference type="Pfam" id="PF20467">
    <property type="entry name" value="MmeI_C"/>
    <property type="match status" value="1"/>
</dbReference>
<proteinExistence type="predicted"/>
<feature type="domain" description="MmeI-like target recognition" evidence="1">
    <location>
        <begin position="3"/>
        <end position="61"/>
    </location>
</feature>
<dbReference type="AlphaFoldDB" id="A0A1T1CRK6"/>
<comment type="caution">
    <text evidence="3">The sequence shown here is derived from an EMBL/GenBank/DDBJ whole genome shotgun (WGS) entry which is preliminary data.</text>
</comment>